<evidence type="ECO:0000313" key="3">
    <source>
        <dbReference type="Proteomes" id="UP000005237"/>
    </source>
</evidence>
<proteinExistence type="predicted"/>
<reference evidence="2" key="2">
    <citation type="submission" date="2022-06" db="UniProtKB">
        <authorList>
            <consortium name="EnsemblMetazoa"/>
        </authorList>
    </citation>
    <scope>IDENTIFICATION</scope>
    <source>
        <strain evidence="2">DF5081</strain>
    </source>
</reference>
<dbReference type="AlphaFoldDB" id="A0A8R1HG69"/>
<dbReference type="EnsemblMetazoa" id="CJA00479.1">
    <property type="protein sequence ID" value="CJA00479.1"/>
    <property type="gene ID" value="WBGene00119683"/>
</dbReference>
<sequence>MSNVQQVLPDKVKLAKTDALGILENAFRMPIGEEFIWIAHQVLIGGETVLQPRVIAHAFLQECKLVLGDRTVESKTASDLAVYFSQIVNTDIDATGIQSTYANCKIHPGYAARMMAHLVVNRYMEYLETHHGYSRVVADVDASAEEAVNETSEKESSGTFSEDDQSSAESRSWIDVMKGMLNELSLDEAANADFMHDS</sequence>
<keyword evidence="3" id="KW-1185">Reference proteome</keyword>
<accession>A0A8R1HG69</accession>
<dbReference type="Proteomes" id="UP000005237">
    <property type="component" value="Unassembled WGS sequence"/>
</dbReference>
<organism evidence="2 3">
    <name type="scientific">Caenorhabditis japonica</name>
    <dbReference type="NCBI Taxonomy" id="281687"/>
    <lineage>
        <taxon>Eukaryota</taxon>
        <taxon>Metazoa</taxon>
        <taxon>Ecdysozoa</taxon>
        <taxon>Nematoda</taxon>
        <taxon>Chromadorea</taxon>
        <taxon>Rhabditida</taxon>
        <taxon>Rhabditina</taxon>
        <taxon>Rhabditomorpha</taxon>
        <taxon>Rhabditoidea</taxon>
        <taxon>Rhabditidae</taxon>
        <taxon>Peloderinae</taxon>
        <taxon>Caenorhabditis</taxon>
    </lineage>
</organism>
<evidence type="ECO:0000313" key="2">
    <source>
        <dbReference type="EnsemblMetazoa" id="CJA00479.1"/>
    </source>
</evidence>
<reference evidence="3" key="1">
    <citation type="submission" date="2010-08" db="EMBL/GenBank/DDBJ databases">
        <authorList>
            <consortium name="Caenorhabditis japonica Sequencing Consortium"/>
            <person name="Wilson R.K."/>
        </authorList>
    </citation>
    <scope>NUCLEOTIDE SEQUENCE [LARGE SCALE GENOMIC DNA]</scope>
    <source>
        <strain evidence="3">DF5081</strain>
    </source>
</reference>
<protein>
    <submittedName>
        <fullName evidence="2">Uncharacterized protein</fullName>
    </submittedName>
</protein>
<feature type="region of interest" description="Disordered" evidence="1">
    <location>
        <begin position="147"/>
        <end position="170"/>
    </location>
</feature>
<evidence type="ECO:0000256" key="1">
    <source>
        <dbReference type="SAM" id="MobiDB-lite"/>
    </source>
</evidence>
<name>A0A8R1HG69_CAEJA</name>